<dbReference type="EMBL" id="CAJOAX010000583">
    <property type="protein sequence ID" value="CAF3617942.1"/>
    <property type="molecule type" value="Genomic_DNA"/>
</dbReference>
<feature type="region of interest" description="Disordered" evidence="19">
    <location>
        <begin position="1"/>
        <end position="39"/>
    </location>
</feature>
<comment type="similarity">
    <text evidence="3">Belongs to the activator 1 small subunits family.</text>
</comment>
<dbReference type="CDD" id="cd18140">
    <property type="entry name" value="HLD_clamp_RFC"/>
    <property type="match status" value="1"/>
</dbReference>
<dbReference type="PRINTS" id="PR00457">
    <property type="entry name" value="ANPEROXIDASE"/>
</dbReference>
<dbReference type="FunFam" id="2.60.40.10:FF:000107">
    <property type="entry name" value="Myosin, light chain kinase a"/>
    <property type="match status" value="1"/>
</dbReference>
<feature type="coiled-coil region" evidence="18">
    <location>
        <begin position="1413"/>
        <end position="1440"/>
    </location>
</feature>
<evidence type="ECO:0000313" key="25">
    <source>
        <dbReference type="Proteomes" id="UP000663823"/>
    </source>
</evidence>
<feature type="domain" description="Ig-like" evidence="20">
    <location>
        <begin position="383"/>
        <end position="465"/>
    </location>
</feature>
<dbReference type="SUPFAM" id="SSF52540">
    <property type="entry name" value="P-loop containing nucleoside triphosphate hydrolases"/>
    <property type="match status" value="1"/>
</dbReference>
<dbReference type="InterPro" id="IPR010255">
    <property type="entry name" value="Haem_peroxidase_sf"/>
</dbReference>
<dbReference type="Gene3D" id="1.10.8.60">
    <property type="match status" value="1"/>
</dbReference>
<dbReference type="InterPro" id="IPR013098">
    <property type="entry name" value="Ig_I-set"/>
</dbReference>
<dbReference type="SUPFAM" id="SSF48726">
    <property type="entry name" value="Immunoglobulin"/>
    <property type="match status" value="3"/>
</dbReference>
<protein>
    <recommendedName>
        <fullName evidence="15">Replication factor C subunit 2</fullName>
    </recommendedName>
</protein>
<dbReference type="InterPro" id="IPR008921">
    <property type="entry name" value="DNA_pol3_clamp-load_cplx_C"/>
</dbReference>
<dbReference type="InterPro" id="IPR013783">
    <property type="entry name" value="Ig-like_fold"/>
</dbReference>
<dbReference type="FunFam" id="3.40.50.300:FF:000237">
    <property type="entry name" value="replication factor C subunit 4"/>
    <property type="match status" value="1"/>
</dbReference>
<evidence type="ECO:0000256" key="11">
    <source>
        <dbReference type="ARBA" id="ARBA00023004"/>
    </source>
</evidence>
<dbReference type="Proteomes" id="UP000663882">
    <property type="component" value="Unassembled WGS sequence"/>
</dbReference>
<dbReference type="Gene3D" id="1.10.640.10">
    <property type="entry name" value="Haem peroxidase domain superfamily, animal type"/>
    <property type="match status" value="1"/>
</dbReference>
<evidence type="ECO:0000313" key="23">
    <source>
        <dbReference type="EMBL" id="CAF3617942.1"/>
    </source>
</evidence>
<keyword evidence="11 17" id="KW-0408">Iron</keyword>
<evidence type="ECO:0000313" key="22">
    <source>
        <dbReference type="EMBL" id="CAF0896640.1"/>
    </source>
</evidence>
<evidence type="ECO:0000256" key="8">
    <source>
        <dbReference type="ARBA" id="ARBA00022741"/>
    </source>
</evidence>
<evidence type="ECO:0000256" key="13">
    <source>
        <dbReference type="ARBA" id="ARBA00023242"/>
    </source>
</evidence>
<evidence type="ECO:0000256" key="6">
    <source>
        <dbReference type="ARBA" id="ARBA00022723"/>
    </source>
</evidence>
<dbReference type="Proteomes" id="UP000663823">
    <property type="component" value="Unassembled WGS sequence"/>
</dbReference>
<evidence type="ECO:0000256" key="12">
    <source>
        <dbReference type="ARBA" id="ARBA00023157"/>
    </source>
</evidence>
<accession>A0A818P4F2</accession>
<dbReference type="InterPro" id="IPR003593">
    <property type="entry name" value="AAA+_ATPase"/>
</dbReference>
<evidence type="ECO:0000256" key="14">
    <source>
        <dbReference type="ARBA" id="ARBA00023319"/>
    </source>
</evidence>
<evidence type="ECO:0000256" key="3">
    <source>
        <dbReference type="ARBA" id="ARBA00005378"/>
    </source>
</evidence>
<dbReference type="Pfam" id="PF21960">
    <property type="entry name" value="RCF1-5-like_lid"/>
    <property type="match status" value="1"/>
</dbReference>
<evidence type="ECO:0000256" key="2">
    <source>
        <dbReference type="ARBA" id="ARBA00004123"/>
    </source>
</evidence>
<dbReference type="InterPro" id="IPR003599">
    <property type="entry name" value="Ig_sub"/>
</dbReference>
<name>A0A818P4F2_9BILA</name>
<reference evidence="23" key="1">
    <citation type="submission" date="2021-02" db="EMBL/GenBank/DDBJ databases">
        <authorList>
            <person name="Nowell W R."/>
        </authorList>
    </citation>
    <scope>NUCLEOTIDE SEQUENCE</scope>
</reference>
<comment type="caution">
    <text evidence="23">The sequence shown here is derived from an EMBL/GenBank/DDBJ whole genome shotgun (WGS) entry which is preliminary data.</text>
</comment>
<dbReference type="Gene3D" id="1.20.272.10">
    <property type="match status" value="1"/>
</dbReference>
<dbReference type="Proteomes" id="UP000663889">
    <property type="component" value="Unassembled WGS sequence"/>
</dbReference>
<dbReference type="GO" id="GO:0006979">
    <property type="term" value="P:response to oxidative stress"/>
    <property type="evidence" value="ECO:0007669"/>
    <property type="project" value="InterPro"/>
</dbReference>
<dbReference type="InterPro" id="IPR037120">
    <property type="entry name" value="Haem_peroxidase_sf_animal"/>
</dbReference>
<dbReference type="GO" id="GO:0005615">
    <property type="term" value="C:extracellular space"/>
    <property type="evidence" value="ECO:0007669"/>
    <property type="project" value="TreeGrafter"/>
</dbReference>
<keyword evidence="18" id="KW-0175">Coiled coil</keyword>
<dbReference type="NCBIfam" id="NF001679">
    <property type="entry name" value="PRK00440.1"/>
    <property type="match status" value="1"/>
</dbReference>
<dbReference type="InterPro" id="IPR007110">
    <property type="entry name" value="Ig-like_dom"/>
</dbReference>
<dbReference type="SMART" id="SM00409">
    <property type="entry name" value="IG"/>
    <property type="match status" value="3"/>
</dbReference>
<evidence type="ECO:0000313" key="21">
    <source>
        <dbReference type="EMBL" id="CAF0840355.1"/>
    </source>
</evidence>
<proteinExistence type="inferred from homology"/>
<dbReference type="Pfam" id="PF07679">
    <property type="entry name" value="I-set"/>
    <property type="match status" value="3"/>
</dbReference>
<feature type="binding site" description="axial binding residue" evidence="17">
    <location>
        <position position="1114"/>
    </location>
    <ligand>
        <name>heme b</name>
        <dbReference type="ChEBI" id="CHEBI:60344"/>
    </ligand>
    <ligandPart>
        <name>Fe</name>
        <dbReference type="ChEBI" id="CHEBI:18248"/>
    </ligandPart>
</feature>
<evidence type="ECO:0000256" key="7">
    <source>
        <dbReference type="ARBA" id="ARBA00022729"/>
    </source>
</evidence>
<keyword evidence="8" id="KW-0547">Nucleotide-binding</keyword>
<evidence type="ECO:0000256" key="18">
    <source>
        <dbReference type="SAM" id="Coils"/>
    </source>
</evidence>
<dbReference type="PROSITE" id="PS50835">
    <property type="entry name" value="IG_LIKE"/>
    <property type="match status" value="3"/>
</dbReference>
<keyword evidence="9" id="KW-0067">ATP-binding</keyword>
<dbReference type="FunFam" id="1.20.272.10:FF:000011">
    <property type="entry name" value="Replication factor C subunit 2"/>
    <property type="match status" value="1"/>
</dbReference>
<dbReference type="Pfam" id="PF03098">
    <property type="entry name" value="An_peroxidase"/>
    <property type="match status" value="1"/>
</dbReference>
<dbReference type="SUPFAM" id="SSF48113">
    <property type="entry name" value="Heme-dependent peroxidases"/>
    <property type="match status" value="1"/>
</dbReference>
<feature type="compositionally biased region" description="Low complexity" evidence="19">
    <location>
        <begin position="8"/>
        <end position="18"/>
    </location>
</feature>
<evidence type="ECO:0000256" key="15">
    <source>
        <dbReference type="ARBA" id="ARBA00040745"/>
    </source>
</evidence>
<comment type="cofactor">
    <cofactor evidence="1">
        <name>heme b</name>
        <dbReference type="ChEBI" id="CHEBI:60344"/>
    </cofactor>
</comment>
<evidence type="ECO:0000256" key="4">
    <source>
        <dbReference type="ARBA" id="ARBA00022617"/>
    </source>
</evidence>
<keyword evidence="14" id="KW-0393">Immunoglobulin domain</keyword>
<dbReference type="GO" id="GO:0004601">
    <property type="term" value="F:peroxidase activity"/>
    <property type="evidence" value="ECO:0007669"/>
    <property type="project" value="InterPro"/>
</dbReference>
<comment type="subcellular location">
    <subcellularLocation>
        <location evidence="2">Nucleus</location>
    </subcellularLocation>
</comment>
<dbReference type="GO" id="GO:0046872">
    <property type="term" value="F:metal ion binding"/>
    <property type="evidence" value="ECO:0007669"/>
    <property type="project" value="UniProtKB-KW"/>
</dbReference>
<dbReference type="Gene3D" id="3.40.50.300">
    <property type="entry name" value="P-loop containing nucleotide triphosphate hydrolases"/>
    <property type="match status" value="1"/>
</dbReference>
<dbReference type="PROSITE" id="PS50292">
    <property type="entry name" value="PEROXIDASE_3"/>
    <property type="match status" value="1"/>
</dbReference>
<evidence type="ECO:0000256" key="1">
    <source>
        <dbReference type="ARBA" id="ARBA00001970"/>
    </source>
</evidence>
<feature type="domain" description="Ig-like" evidence="20">
    <location>
        <begin position="470"/>
        <end position="559"/>
    </location>
</feature>
<keyword evidence="12" id="KW-1015">Disulfide bond</keyword>
<keyword evidence="10" id="KW-0560">Oxidoreductase</keyword>
<dbReference type="GO" id="GO:0006260">
    <property type="term" value="P:DNA replication"/>
    <property type="evidence" value="ECO:0007669"/>
    <property type="project" value="UniProtKB-KW"/>
</dbReference>
<dbReference type="PANTHER" id="PTHR11475:SF58">
    <property type="entry name" value="PEROXIDASIN"/>
    <property type="match status" value="1"/>
</dbReference>
<feature type="compositionally biased region" description="Basic and acidic residues" evidence="19">
    <location>
        <begin position="27"/>
        <end position="38"/>
    </location>
</feature>
<keyword evidence="4 17" id="KW-0349">Heme</keyword>
<dbReference type="SMART" id="SM00382">
    <property type="entry name" value="AAA"/>
    <property type="match status" value="1"/>
</dbReference>
<dbReference type="EMBL" id="CAJOBE010000882">
    <property type="protein sequence ID" value="CAF3695086.1"/>
    <property type="molecule type" value="Genomic_DNA"/>
</dbReference>
<evidence type="ECO:0000256" key="10">
    <source>
        <dbReference type="ARBA" id="ARBA00023002"/>
    </source>
</evidence>
<dbReference type="EMBL" id="CAJNOO010000303">
    <property type="protein sequence ID" value="CAF0896640.1"/>
    <property type="molecule type" value="Genomic_DNA"/>
</dbReference>
<dbReference type="Pfam" id="PF00004">
    <property type="entry name" value="AAA"/>
    <property type="match status" value="1"/>
</dbReference>
<dbReference type="InterPro" id="IPR003598">
    <property type="entry name" value="Ig_sub2"/>
</dbReference>
<dbReference type="GO" id="GO:0016887">
    <property type="term" value="F:ATP hydrolysis activity"/>
    <property type="evidence" value="ECO:0007669"/>
    <property type="project" value="InterPro"/>
</dbReference>
<keyword evidence="7" id="KW-0732">Signal</keyword>
<evidence type="ECO:0000259" key="20">
    <source>
        <dbReference type="PROSITE" id="PS50835"/>
    </source>
</evidence>
<dbReference type="InterPro" id="IPR003959">
    <property type="entry name" value="ATPase_AAA_core"/>
</dbReference>
<feature type="domain" description="Ig-like" evidence="20">
    <location>
        <begin position="563"/>
        <end position="649"/>
    </location>
</feature>
<dbReference type="Proteomes" id="UP000663874">
    <property type="component" value="Unassembled WGS sequence"/>
</dbReference>
<dbReference type="InterPro" id="IPR047854">
    <property type="entry name" value="RFC_lid"/>
</dbReference>
<dbReference type="GO" id="GO:0005634">
    <property type="term" value="C:nucleus"/>
    <property type="evidence" value="ECO:0007669"/>
    <property type="project" value="UniProtKB-SubCell"/>
</dbReference>
<dbReference type="CDD" id="cd00009">
    <property type="entry name" value="AAA"/>
    <property type="match status" value="1"/>
</dbReference>
<dbReference type="OrthoDB" id="823504at2759"/>
<dbReference type="PANTHER" id="PTHR11475">
    <property type="entry name" value="OXIDASE/PEROXIDASE"/>
    <property type="match status" value="1"/>
</dbReference>
<dbReference type="CDD" id="cd00096">
    <property type="entry name" value="Ig"/>
    <property type="match status" value="2"/>
</dbReference>
<dbReference type="InterPro" id="IPR013748">
    <property type="entry name" value="Rep_factorC_C"/>
</dbReference>
<dbReference type="EMBL" id="CAJNOU010000059">
    <property type="protein sequence ID" value="CAF0840355.1"/>
    <property type="molecule type" value="Genomic_DNA"/>
</dbReference>
<dbReference type="InterPro" id="IPR019791">
    <property type="entry name" value="Haem_peroxidase_animal"/>
</dbReference>
<dbReference type="GO" id="GO:0020037">
    <property type="term" value="F:heme binding"/>
    <property type="evidence" value="ECO:0007669"/>
    <property type="project" value="InterPro"/>
</dbReference>
<evidence type="ECO:0000256" key="17">
    <source>
        <dbReference type="PIRSR" id="PIRSR619791-2"/>
    </source>
</evidence>
<dbReference type="SUPFAM" id="SSF48019">
    <property type="entry name" value="post-AAA+ oligomerization domain-like"/>
    <property type="match status" value="1"/>
</dbReference>
<dbReference type="GO" id="GO:0005524">
    <property type="term" value="F:ATP binding"/>
    <property type="evidence" value="ECO:0007669"/>
    <property type="project" value="UniProtKB-KW"/>
</dbReference>
<keyword evidence="13" id="KW-0539">Nucleus</keyword>
<evidence type="ECO:0000256" key="5">
    <source>
        <dbReference type="ARBA" id="ARBA00022705"/>
    </source>
</evidence>
<keyword evidence="5" id="KW-0235">DNA replication</keyword>
<dbReference type="InterPro" id="IPR027417">
    <property type="entry name" value="P-loop_NTPase"/>
</dbReference>
<keyword evidence="6 17" id="KW-0479">Metal-binding</keyword>
<dbReference type="FunFam" id="1.10.640.10:FF:000001">
    <property type="entry name" value="Peroxidasin homolog"/>
    <property type="match status" value="1"/>
</dbReference>
<gene>
    <name evidence="24" type="ORF">FNK824_LOCUS8775</name>
    <name evidence="23" type="ORF">OTI717_LOCUS7650</name>
    <name evidence="22" type="ORF">RFH988_LOCUS8771</name>
    <name evidence="21" type="ORF">SEV965_LOCUS2576</name>
</gene>
<evidence type="ECO:0000256" key="9">
    <source>
        <dbReference type="ARBA" id="ARBA00022840"/>
    </source>
</evidence>
<dbReference type="SMART" id="SM00408">
    <property type="entry name" value="IGc2"/>
    <property type="match status" value="3"/>
</dbReference>
<dbReference type="Pfam" id="PF08542">
    <property type="entry name" value="Rep_fac_C"/>
    <property type="match status" value="1"/>
</dbReference>
<dbReference type="GO" id="GO:0003677">
    <property type="term" value="F:DNA binding"/>
    <property type="evidence" value="ECO:0007669"/>
    <property type="project" value="InterPro"/>
</dbReference>
<dbReference type="InterPro" id="IPR036179">
    <property type="entry name" value="Ig-like_dom_sf"/>
</dbReference>
<dbReference type="FunFam" id="2.60.40.10:FF:000032">
    <property type="entry name" value="palladin isoform X1"/>
    <property type="match status" value="1"/>
</dbReference>
<evidence type="ECO:0000313" key="24">
    <source>
        <dbReference type="EMBL" id="CAF3695086.1"/>
    </source>
</evidence>
<evidence type="ECO:0000256" key="16">
    <source>
        <dbReference type="ARBA" id="ARBA00061342"/>
    </source>
</evidence>
<organism evidence="23 25">
    <name type="scientific">Rotaria sordida</name>
    <dbReference type="NCBI Taxonomy" id="392033"/>
    <lineage>
        <taxon>Eukaryota</taxon>
        <taxon>Metazoa</taxon>
        <taxon>Spiralia</taxon>
        <taxon>Gnathifera</taxon>
        <taxon>Rotifera</taxon>
        <taxon>Eurotatoria</taxon>
        <taxon>Bdelloidea</taxon>
        <taxon>Philodinida</taxon>
        <taxon>Philodinidae</taxon>
        <taxon>Rotaria</taxon>
    </lineage>
</organism>
<sequence length="1483" mass="169289">MSKKSTVKKTTVPTMFTKNPPPTTTTTDKETDKEDKSKNNRLIPWVEKYRPKKVSDVAYQDEVVAVLTKCLAGSDFPNLLFYGPPGTGKTSTILAAAHELFGPQLFRDRVMELNSSDERGINVIREKVKKFAQFSVITTRSDGMYCPPFKLIILDECDSMTKAAQAALRRTMERESKTTRFCLICNYISRIIDPITSRCAKFRFKPLKDNIIEERLQAICNKENVQYEPEAITELGKCTEGDMRKAVTFLQSVARFRTNKLITVADVHEITGIISESVIESLYQVCHSGSYEKLATTVKNVLLEGYAAHQLLLQLHDYILGQMALGNEQKAIIFEKAAIVDGCLLDGADEYLQMMNFLCTLSSDDYSDYDAQEQQQQQIQTEPLVFTRRPQSTQVAIGSSAIFYCSSSSSPITWFKNDAPLGTGSKHMITNQYLQILNIDENDEAIYDCTIRNALEMKTASANLTVLYAPRFVPLPDTYRVGLKNLSIELHCRVRGNPKPTITWHKSHINIRSSHRMHLLDNNQILRINQLRNDDAGLYTCNAENSLRRISAATDVRVQEPIPPLFSRRMSNLTTYDSASVELECTATGDPQPKIEWFRDSFPIHYSIQYILKDDGSLLLPHVTANQSGYYTCQASNYAGRETHSFWVSVVNDNQITDELIDRLVQQASIEVNRAVAETIRHLQDRRRPRTPGDLMSLMKFPKPLQLTLAKTEDIFERSLDLVHRYVDNITFASEYSKSEVRPLDFRPDHYLTARQLERLALVAGCVVHQLNSHCNEKCLAYRTADGTCNNFKNPFWGASLTALTRWLHAQYENGFNTPRGWNDSKLYNGYRLPSAREVSSRLIATKTITPDPAFSHMLMQWGQFQDHDMSLTVQATSNTRFSDSLRCLSSCSYEPPCYPIRVPDDDHLRQERGSCLEFVRSAAICLSGETSFLHLPYRREQINSLTSFFDASNVYGSTVQDAWDLRERSSGKGLLRVHSTSQYPKGLLPFSTDTPVDCQRDRQASQIGCFLAGDHRVNEQVALIAVHTIWVRQHNRFAKKLSLLNSNWTDEQVYQETRKIIEAQLQIITYKHWLPYIIGDEGMNMLGSYKGYNRNVNPTISNVFATAAFRFGHSLINPVFYRLNSSLEPIPEGNLLLRDAFFSPWRVKEQGGIDPLLRGMFGVPAKIKLPQQILNVELTERLFHVTRAISLDLAAANIQRSRDHGLQSYTAWRKFCNLTSNDINDFDDLRYDISDEQTRNTLRDVYKHVDNIDVWVGGILEDNLPGAKVGPTFRCLILKQFKALRDGDRYWYEKSGIFTRQQINSLEKTSLAKVICENGDHIERIPKNVFLNAIYPRDYVSCSHIEDIDLEPWRGCCNQNMAGSNAVCNIPAILSYDPFPNYEPSRTSTNTRQKREIVEQNEQEIIEDETITKDDQLELEKLRQQVDDVLKKFATFDKRLTTGTHCYDQNTRKLHKNGTKWHVHKCLVCQCKDATSLCEIVC</sequence>
<evidence type="ECO:0000256" key="19">
    <source>
        <dbReference type="SAM" id="MobiDB-lite"/>
    </source>
</evidence>
<dbReference type="Gene3D" id="2.60.40.10">
    <property type="entry name" value="Immunoglobulins"/>
    <property type="match status" value="3"/>
</dbReference>
<comment type="similarity">
    <text evidence="16">Belongs to the peroxidase family. XPO subfamily.</text>
</comment>